<accession>A0A829BWK6</accession>
<dbReference type="Proteomes" id="UP000011676">
    <property type="component" value="Unassembled WGS sequence"/>
</dbReference>
<dbReference type="AlphaFoldDB" id="A0A829BWK6"/>
<feature type="transmembrane region" description="Helical" evidence="8">
    <location>
        <begin position="219"/>
        <end position="241"/>
    </location>
</feature>
<dbReference type="PANTHER" id="PTHR21716">
    <property type="entry name" value="TRANSMEMBRANE PROTEIN"/>
    <property type="match status" value="1"/>
</dbReference>
<sequence length="364" mass="41049">MFKSSKLFFWTVEILLVTLILFIWRQMGSIFNPFFSVAKTFFLPFLLGGFLYYITNPIVTFLENRFKIKRIWGITLIFAVLLSLLVFSITSLIPNLINQLTDLISASQNIYVGLQDLFNEWKSNPAFKNIDIPVLLKQFNLSYVDILTNVLDSVTVSVSSIVYMITNTVMILVLTPVILFYLLKDKDGLMPMLDRTILKNDRHNISQLLNQMNKTISRYISGVAIDAAFIFVFALIGYQIMGVQYAFLFALVAGITNVIPYVGPYLGLTPVVLAYVVSDPKKMIIAIIYIMTLQQIDGNIVYPRVVGSTMKIHPLTIMVLLVLGGNIAGLVGMLVAVPAYAIIKEIVKFLVGVYDYHKKNKIVL</sequence>
<proteinExistence type="inferred from homology"/>
<dbReference type="GO" id="GO:0055085">
    <property type="term" value="P:transmembrane transport"/>
    <property type="evidence" value="ECO:0007669"/>
    <property type="project" value="TreeGrafter"/>
</dbReference>
<feature type="transmembrane region" description="Helical" evidence="8">
    <location>
        <begin position="317"/>
        <end position="343"/>
    </location>
</feature>
<name>A0A829BWK6_STRMG</name>
<comment type="similarity">
    <text evidence="2">Belongs to the autoinducer-2 exporter (AI-2E) (TC 2.A.86) family.</text>
</comment>
<evidence type="ECO:0000256" key="5">
    <source>
        <dbReference type="ARBA" id="ARBA00022692"/>
    </source>
</evidence>
<dbReference type="Pfam" id="PF01594">
    <property type="entry name" value="AI-2E_transport"/>
    <property type="match status" value="1"/>
</dbReference>
<evidence type="ECO:0000313" key="10">
    <source>
        <dbReference type="Proteomes" id="UP000011676"/>
    </source>
</evidence>
<comment type="caution">
    <text evidence="9">The sequence shown here is derived from an EMBL/GenBank/DDBJ whole genome shotgun (WGS) entry which is preliminary data.</text>
</comment>
<dbReference type="PANTHER" id="PTHR21716:SF53">
    <property type="entry name" value="PERMEASE PERM-RELATED"/>
    <property type="match status" value="1"/>
</dbReference>
<evidence type="ECO:0000256" key="6">
    <source>
        <dbReference type="ARBA" id="ARBA00022989"/>
    </source>
</evidence>
<evidence type="ECO:0000256" key="4">
    <source>
        <dbReference type="ARBA" id="ARBA00022475"/>
    </source>
</evidence>
<comment type="subcellular location">
    <subcellularLocation>
        <location evidence="1">Cell membrane</location>
        <topology evidence="1">Multi-pass membrane protein</topology>
    </subcellularLocation>
</comment>
<evidence type="ECO:0000313" key="9">
    <source>
        <dbReference type="EMBL" id="EMC25188.1"/>
    </source>
</evidence>
<keyword evidence="7 8" id="KW-0472">Membrane</keyword>
<feature type="transmembrane region" description="Helical" evidence="8">
    <location>
        <begin position="161"/>
        <end position="183"/>
    </location>
</feature>
<evidence type="ECO:0000256" key="3">
    <source>
        <dbReference type="ARBA" id="ARBA00022448"/>
    </source>
</evidence>
<dbReference type="GeneID" id="93858882"/>
<feature type="transmembrane region" description="Helical" evidence="8">
    <location>
        <begin position="74"/>
        <end position="93"/>
    </location>
</feature>
<evidence type="ECO:0000256" key="7">
    <source>
        <dbReference type="ARBA" id="ARBA00023136"/>
    </source>
</evidence>
<organism evidence="9 10">
    <name type="scientific">Streptococcus mutans SM6</name>
    <dbReference type="NCBI Taxonomy" id="857119"/>
    <lineage>
        <taxon>Bacteria</taxon>
        <taxon>Bacillati</taxon>
        <taxon>Bacillota</taxon>
        <taxon>Bacilli</taxon>
        <taxon>Lactobacillales</taxon>
        <taxon>Streptococcaceae</taxon>
        <taxon>Streptococcus</taxon>
    </lineage>
</organism>
<feature type="transmembrane region" description="Helical" evidence="8">
    <location>
        <begin position="30"/>
        <end position="54"/>
    </location>
</feature>
<evidence type="ECO:0000256" key="1">
    <source>
        <dbReference type="ARBA" id="ARBA00004651"/>
    </source>
</evidence>
<keyword evidence="4" id="KW-1003">Cell membrane</keyword>
<dbReference type="EMBL" id="AHSR01000008">
    <property type="protein sequence ID" value="EMC25188.1"/>
    <property type="molecule type" value="Genomic_DNA"/>
</dbReference>
<evidence type="ECO:0000256" key="2">
    <source>
        <dbReference type="ARBA" id="ARBA00009773"/>
    </source>
</evidence>
<evidence type="ECO:0000256" key="8">
    <source>
        <dbReference type="SAM" id="Phobius"/>
    </source>
</evidence>
<feature type="transmembrane region" description="Helical" evidence="8">
    <location>
        <begin position="7"/>
        <end position="24"/>
    </location>
</feature>
<keyword evidence="3" id="KW-0813">Transport</keyword>
<keyword evidence="5 8" id="KW-0812">Transmembrane</keyword>
<feature type="transmembrane region" description="Helical" evidence="8">
    <location>
        <begin position="247"/>
        <end position="277"/>
    </location>
</feature>
<feature type="transmembrane region" description="Helical" evidence="8">
    <location>
        <begin position="284"/>
        <end position="305"/>
    </location>
</feature>
<dbReference type="RefSeq" id="WP_002262578.1">
    <property type="nucleotide sequence ID" value="NZ_AHSR01000008.1"/>
</dbReference>
<dbReference type="InterPro" id="IPR002549">
    <property type="entry name" value="AI-2E-like"/>
</dbReference>
<reference evidence="9 10" key="1">
    <citation type="journal article" date="2013" name="Mol. Biol. Evol.">
        <title>Evolutionary and population genomics of the cavity causing bacteria Streptococcus mutans.</title>
        <authorList>
            <person name="Cornejo O.E."/>
            <person name="Lefebure T."/>
            <person name="Pavinski Bitar P.D."/>
            <person name="Lang P."/>
            <person name="Richards V.P."/>
            <person name="Eilertson K."/>
            <person name="Do T."/>
            <person name="Beighton D."/>
            <person name="Zeng L."/>
            <person name="Ahn S.J."/>
            <person name="Burne R.A."/>
            <person name="Siepel A."/>
            <person name="Bustamante C.D."/>
            <person name="Stanhope M.J."/>
        </authorList>
    </citation>
    <scope>NUCLEOTIDE SEQUENCE [LARGE SCALE GENOMIC DNA]</scope>
    <source>
        <strain evidence="9 10">SM6</strain>
    </source>
</reference>
<keyword evidence="6 8" id="KW-1133">Transmembrane helix</keyword>
<dbReference type="GO" id="GO:0005886">
    <property type="term" value="C:plasma membrane"/>
    <property type="evidence" value="ECO:0007669"/>
    <property type="project" value="UniProtKB-SubCell"/>
</dbReference>
<gene>
    <name evidence="9" type="ORF">SMU82_02606</name>
</gene>
<protein>
    <submittedName>
        <fullName evidence="9">Putative permease</fullName>
    </submittedName>
</protein>